<dbReference type="AlphaFoldDB" id="A0A517KVR9"/>
<dbReference type="PANTHER" id="PTHR34693">
    <property type="entry name" value="PROTEIN PAR32"/>
    <property type="match status" value="1"/>
</dbReference>
<dbReference type="OrthoDB" id="3063476at2759"/>
<organism evidence="2 3">
    <name type="scientific">Venturia effusa</name>
    <dbReference type="NCBI Taxonomy" id="50376"/>
    <lineage>
        <taxon>Eukaryota</taxon>
        <taxon>Fungi</taxon>
        <taxon>Dikarya</taxon>
        <taxon>Ascomycota</taxon>
        <taxon>Pezizomycotina</taxon>
        <taxon>Dothideomycetes</taxon>
        <taxon>Pleosporomycetidae</taxon>
        <taxon>Venturiales</taxon>
        <taxon>Venturiaceae</taxon>
        <taxon>Venturia</taxon>
    </lineage>
</organism>
<gene>
    <name evidence="2" type="ORF">FKW77_001096</name>
</gene>
<evidence type="ECO:0000256" key="1">
    <source>
        <dbReference type="SAM" id="MobiDB-lite"/>
    </source>
</evidence>
<keyword evidence="3" id="KW-1185">Reference proteome</keyword>
<reference evidence="2 3" key="1">
    <citation type="submission" date="2019-07" db="EMBL/GenBank/DDBJ databases">
        <title>Finished genome of Venturia effusa.</title>
        <authorList>
            <person name="Young C.A."/>
            <person name="Cox M.P."/>
            <person name="Ganley A.R.D."/>
            <person name="David W.J."/>
        </authorList>
    </citation>
    <scope>NUCLEOTIDE SEQUENCE [LARGE SCALE GENOMIC DNA]</scope>
    <source>
        <strain evidence="3">albino</strain>
    </source>
</reference>
<proteinExistence type="predicted"/>
<feature type="compositionally biased region" description="Basic and acidic residues" evidence="1">
    <location>
        <begin position="93"/>
        <end position="131"/>
    </location>
</feature>
<dbReference type="Pfam" id="PF12223">
    <property type="entry name" value="DUF3602"/>
    <property type="match status" value="1"/>
</dbReference>
<dbReference type="PANTHER" id="PTHR34693:SF1">
    <property type="entry name" value="PROTEIN PAR32"/>
    <property type="match status" value="1"/>
</dbReference>
<feature type="compositionally biased region" description="Polar residues" evidence="1">
    <location>
        <begin position="27"/>
        <end position="45"/>
    </location>
</feature>
<evidence type="ECO:0000313" key="3">
    <source>
        <dbReference type="Proteomes" id="UP000316270"/>
    </source>
</evidence>
<accession>A0A517KVR9</accession>
<feature type="region of interest" description="Disordered" evidence="1">
    <location>
        <begin position="91"/>
        <end position="137"/>
    </location>
</feature>
<name>A0A517KVR9_9PEZI</name>
<dbReference type="InterPro" id="IPR053203">
    <property type="entry name" value="Cisplatin_resist-associated"/>
</dbReference>
<dbReference type="Proteomes" id="UP000316270">
    <property type="component" value="Chromosome 1"/>
</dbReference>
<dbReference type="InterPro" id="IPR022024">
    <property type="entry name" value="DUF3602"/>
</dbReference>
<evidence type="ECO:0000313" key="2">
    <source>
        <dbReference type="EMBL" id="QDS67484.1"/>
    </source>
</evidence>
<protein>
    <submittedName>
        <fullName evidence="2">Uncharacterized protein</fullName>
    </submittedName>
</protein>
<sequence>MAARSESPVHFTSGRGGAGNMSERRSSGNASDLVTPTIKSDTYTTGRGGSGNMTKLENVENARKAQDVGEIIHRDPEDAFHFGRGGAANVAKVSEDQKQHAHERNQRKSDEIARPAHGGEKGLAEKIKEKVGLGSKK</sequence>
<dbReference type="EMBL" id="CP042185">
    <property type="protein sequence ID" value="QDS67484.1"/>
    <property type="molecule type" value="Genomic_DNA"/>
</dbReference>
<feature type="region of interest" description="Disordered" evidence="1">
    <location>
        <begin position="1"/>
        <end position="58"/>
    </location>
</feature>